<keyword evidence="4" id="KW-0648">Protein biosynthesis</keyword>
<dbReference type="GO" id="GO:0003743">
    <property type="term" value="F:translation initiation factor activity"/>
    <property type="evidence" value="ECO:0007669"/>
    <property type="project" value="UniProtKB-KW"/>
</dbReference>
<evidence type="ECO:0000313" key="4">
    <source>
        <dbReference type="EMBL" id="KAI7796479.1"/>
    </source>
</evidence>
<dbReference type="Pfam" id="PF05456">
    <property type="entry name" value="eIF_4EBP"/>
    <property type="match status" value="1"/>
</dbReference>
<name>A0A9W7TI87_TRIRA</name>
<evidence type="ECO:0000256" key="3">
    <source>
        <dbReference type="ARBA" id="ARBA00023193"/>
    </source>
</evidence>
<keyword evidence="2" id="KW-0810">Translation regulation</keyword>
<gene>
    <name evidence="4" type="ORF">IRJ41_023533</name>
</gene>
<accession>A0A9W7TI87</accession>
<sequence length="159" mass="17642">MRSNLQCHSRSRTIIITSSTGRLVWLTLHSLSAEIMSASCEASSTYPIPSRSVVEKTWSQLPESYNQTPGGTLFSTTPGGTRIIYERKFLLEFRNSPIARTPPCCLPHIPGVTITSVHPAEQDDDNKDVPGMKAVSSYLLFCFLSPFCIKKRAVMCLQC</sequence>
<evidence type="ECO:0000256" key="1">
    <source>
        <dbReference type="ARBA" id="ARBA00005480"/>
    </source>
</evidence>
<proteinExistence type="inferred from homology"/>
<dbReference type="GO" id="GO:0045947">
    <property type="term" value="P:negative regulation of translational initiation"/>
    <property type="evidence" value="ECO:0007669"/>
    <property type="project" value="InterPro"/>
</dbReference>
<keyword evidence="4" id="KW-0396">Initiation factor</keyword>
<dbReference type="GO" id="GO:0008190">
    <property type="term" value="F:eukaryotic initiation factor 4E binding"/>
    <property type="evidence" value="ECO:0007669"/>
    <property type="project" value="InterPro"/>
</dbReference>
<protein>
    <submittedName>
        <fullName evidence="4">Eukaryotic translation initiation factor 4E-binding protein 3-like</fullName>
    </submittedName>
</protein>
<dbReference type="PANTHER" id="PTHR12669">
    <property type="entry name" value="EUKARYOTIC TRANSLATION INITIATION FACTOR 4E-BINDING PROTEIN"/>
    <property type="match status" value="1"/>
</dbReference>
<keyword evidence="5" id="KW-1185">Reference proteome</keyword>
<organism evidence="4 5">
    <name type="scientific">Triplophysa rosa</name>
    <name type="common">Cave loach</name>
    <dbReference type="NCBI Taxonomy" id="992332"/>
    <lineage>
        <taxon>Eukaryota</taxon>
        <taxon>Metazoa</taxon>
        <taxon>Chordata</taxon>
        <taxon>Craniata</taxon>
        <taxon>Vertebrata</taxon>
        <taxon>Euteleostomi</taxon>
        <taxon>Actinopterygii</taxon>
        <taxon>Neopterygii</taxon>
        <taxon>Teleostei</taxon>
        <taxon>Ostariophysi</taxon>
        <taxon>Cypriniformes</taxon>
        <taxon>Nemacheilidae</taxon>
        <taxon>Triplophysa</taxon>
    </lineage>
</organism>
<dbReference type="Proteomes" id="UP001059041">
    <property type="component" value="Linkage Group LG19"/>
</dbReference>
<dbReference type="PANTHER" id="PTHR12669:SF5">
    <property type="entry name" value="EUKARYOTIC TRANSLATION INITIATION FACTOR 4E-BINDING PROTEIN 3"/>
    <property type="match status" value="1"/>
</dbReference>
<reference evidence="4" key="1">
    <citation type="submission" date="2021-02" db="EMBL/GenBank/DDBJ databases">
        <title>Comparative genomics reveals that relaxation of natural selection precedes convergent phenotypic evolution of cavefish.</title>
        <authorList>
            <person name="Peng Z."/>
        </authorList>
    </citation>
    <scope>NUCLEOTIDE SEQUENCE</scope>
    <source>
        <tissue evidence="4">Muscle</tissue>
    </source>
</reference>
<evidence type="ECO:0000256" key="2">
    <source>
        <dbReference type="ARBA" id="ARBA00022845"/>
    </source>
</evidence>
<comment type="similarity">
    <text evidence="1">Belongs to the eIF4E-binding protein family.</text>
</comment>
<comment type="caution">
    <text evidence="4">The sequence shown here is derived from an EMBL/GenBank/DDBJ whole genome shotgun (WGS) entry which is preliminary data.</text>
</comment>
<dbReference type="EMBL" id="JAFHDT010000019">
    <property type="protein sequence ID" value="KAI7796479.1"/>
    <property type="molecule type" value="Genomic_DNA"/>
</dbReference>
<evidence type="ECO:0000313" key="5">
    <source>
        <dbReference type="Proteomes" id="UP001059041"/>
    </source>
</evidence>
<dbReference type="AlphaFoldDB" id="A0A9W7TI87"/>
<dbReference type="InterPro" id="IPR008606">
    <property type="entry name" value="EIF4EBP"/>
</dbReference>
<keyword evidence="3" id="KW-0652">Protein synthesis inhibitor</keyword>
<dbReference type="GO" id="GO:0005737">
    <property type="term" value="C:cytoplasm"/>
    <property type="evidence" value="ECO:0007669"/>
    <property type="project" value="TreeGrafter"/>
</dbReference>